<dbReference type="AlphaFoldDB" id="A0AAE0TEJ2"/>
<keyword evidence="7" id="KW-1185">Reference proteome</keyword>
<organism evidence="6 7">
    <name type="scientific">Potamilus streckersoni</name>
    <dbReference type="NCBI Taxonomy" id="2493646"/>
    <lineage>
        <taxon>Eukaryota</taxon>
        <taxon>Metazoa</taxon>
        <taxon>Spiralia</taxon>
        <taxon>Lophotrochozoa</taxon>
        <taxon>Mollusca</taxon>
        <taxon>Bivalvia</taxon>
        <taxon>Autobranchia</taxon>
        <taxon>Heteroconchia</taxon>
        <taxon>Palaeoheterodonta</taxon>
        <taxon>Unionida</taxon>
        <taxon>Unionoidea</taxon>
        <taxon>Unionidae</taxon>
        <taxon>Ambleminae</taxon>
        <taxon>Lampsilini</taxon>
        <taxon>Potamilus</taxon>
    </lineage>
</organism>
<reference evidence="6" key="2">
    <citation type="journal article" date="2021" name="Genome Biol. Evol.">
        <title>Developing a high-quality reference genome for a parasitic bivalve with doubly uniparental inheritance (Bivalvia: Unionida).</title>
        <authorList>
            <person name="Smith C.H."/>
        </authorList>
    </citation>
    <scope>NUCLEOTIDE SEQUENCE</scope>
    <source>
        <strain evidence="6">CHS0354</strain>
        <tissue evidence="6">Mantle</tissue>
    </source>
</reference>
<dbReference type="Proteomes" id="UP001195483">
    <property type="component" value="Unassembled WGS sequence"/>
</dbReference>
<dbReference type="InterPro" id="IPR050822">
    <property type="entry name" value="Cerebellin_Synaptic_Org"/>
</dbReference>
<dbReference type="EMBL" id="JAEAOA010001573">
    <property type="protein sequence ID" value="KAK3608960.1"/>
    <property type="molecule type" value="Genomic_DNA"/>
</dbReference>
<reference evidence="6" key="3">
    <citation type="submission" date="2023-05" db="EMBL/GenBank/DDBJ databases">
        <authorList>
            <person name="Smith C.H."/>
        </authorList>
    </citation>
    <scope>NUCLEOTIDE SEQUENCE</scope>
    <source>
        <strain evidence="6">CHS0354</strain>
        <tissue evidence="6">Mantle</tissue>
    </source>
</reference>
<dbReference type="Pfam" id="PF00386">
    <property type="entry name" value="C1q"/>
    <property type="match status" value="1"/>
</dbReference>
<dbReference type="PROSITE" id="PS50871">
    <property type="entry name" value="C1Q"/>
    <property type="match status" value="1"/>
</dbReference>
<protein>
    <recommendedName>
        <fullName evidence="5">C1q domain-containing protein</fullName>
    </recommendedName>
</protein>
<keyword evidence="3 4" id="KW-0732">Signal</keyword>
<comment type="caution">
    <text evidence="6">The sequence shown here is derived from an EMBL/GenBank/DDBJ whole genome shotgun (WGS) entry which is preliminary data.</text>
</comment>
<dbReference type="GO" id="GO:0005576">
    <property type="term" value="C:extracellular region"/>
    <property type="evidence" value="ECO:0007669"/>
    <property type="project" value="UniProtKB-SubCell"/>
</dbReference>
<feature type="domain" description="C1q" evidence="5">
    <location>
        <begin position="78"/>
        <end position="211"/>
    </location>
</feature>
<dbReference type="SMART" id="SM00110">
    <property type="entry name" value="C1Q"/>
    <property type="match status" value="1"/>
</dbReference>
<proteinExistence type="predicted"/>
<dbReference type="SUPFAM" id="SSF49842">
    <property type="entry name" value="TNF-like"/>
    <property type="match status" value="1"/>
</dbReference>
<evidence type="ECO:0000259" key="5">
    <source>
        <dbReference type="PROSITE" id="PS50871"/>
    </source>
</evidence>
<reference evidence="6" key="1">
    <citation type="journal article" date="2021" name="Genome Biol. Evol.">
        <title>A High-Quality Reference Genome for a Parasitic Bivalve with Doubly Uniparental Inheritance (Bivalvia: Unionida).</title>
        <authorList>
            <person name="Smith C.H."/>
        </authorList>
    </citation>
    <scope>NUCLEOTIDE SEQUENCE</scope>
    <source>
        <strain evidence="6">CHS0354</strain>
    </source>
</reference>
<name>A0AAE0TEJ2_9BIVA</name>
<dbReference type="InterPro" id="IPR008983">
    <property type="entry name" value="Tumour_necrosis_fac-like_dom"/>
</dbReference>
<evidence type="ECO:0000256" key="4">
    <source>
        <dbReference type="SAM" id="SignalP"/>
    </source>
</evidence>
<comment type="subcellular location">
    <subcellularLocation>
        <location evidence="1">Secreted</location>
    </subcellularLocation>
</comment>
<dbReference type="PANTHER" id="PTHR22923:SF116">
    <property type="entry name" value="C1Q DOMAIN-CONTAINING PROTEIN"/>
    <property type="match status" value="1"/>
</dbReference>
<evidence type="ECO:0000313" key="7">
    <source>
        <dbReference type="Proteomes" id="UP001195483"/>
    </source>
</evidence>
<gene>
    <name evidence="6" type="ORF">CHS0354_026289</name>
</gene>
<feature type="signal peptide" evidence="4">
    <location>
        <begin position="1"/>
        <end position="18"/>
    </location>
</feature>
<keyword evidence="2" id="KW-0964">Secreted</keyword>
<dbReference type="PRINTS" id="PR00007">
    <property type="entry name" value="COMPLEMNTC1Q"/>
</dbReference>
<evidence type="ECO:0000256" key="3">
    <source>
        <dbReference type="ARBA" id="ARBA00022729"/>
    </source>
</evidence>
<feature type="chain" id="PRO_5042043952" description="C1q domain-containing protein" evidence="4">
    <location>
        <begin position="19"/>
        <end position="211"/>
    </location>
</feature>
<evidence type="ECO:0000256" key="1">
    <source>
        <dbReference type="ARBA" id="ARBA00004613"/>
    </source>
</evidence>
<sequence>MLPVILLLLLVVCSSVRTTILENVDQADLEAVRIRLMEEKAKRLLVQNDVDVLMLQFEELKRRCDQRDNHVFDGNVTLVTHIIAFTATLSADMPLVSEQTVIFDNVKVNEGNCYDSSTGRFRAPFRGLYSFSVTVLTASSSQAVHCLIMKDKDEIGKVYSGVTGIETGSVTVVTMMDKGQVVFVKEYPGHRETVHGNHWSTFTGLLHYRYN</sequence>
<evidence type="ECO:0000256" key="2">
    <source>
        <dbReference type="ARBA" id="ARBA00022525"/>
    </source>
</evidence>
<evidence type="ECO:0000313" key="6">
    <source>
        <dbReference type="EMBL" id="KAK3608960.1"/>
    </source>
</evidence>
<dbReference type="Gene3D" id="2.60.120.40">
    <property type="match status" value="1"/>
</dbReference>
<dbReference type="PANTHER" id="PTHR22923">
    <property type="entry name" value="CEREBELLIN-RELATED"/>
    <property type="match status" value="1"/>
</dbReference>
<dbReference type="InterPro" id="IPR001073">
    <property type="entry name" value="C1q_dom"/>
</dbReference>
<accession>A0AAE0TEJ2</accession>